<reference evidence="1 2" key="1">
    <citation type="submission" date="2023-07" db="EMBL/GenBank/DDBJ databases">
        <title>Genomic Encyclopedia of Type Strains, Phase IV (KMG-IV): sequencing the most valuable type-strain genomes for metagenomic binning, comparative biology and taxonomic classification.</title>
        <authorList>
            <person name="Goeker M."/>
        </authorList>
    </citation>
    <scope>NUCLEOTIDE SEQUENCE [LARGE SCALE GENOMIC DNA]</scope>
    <source>
        <strain evidence="1 2">DSM 4006</strain>
    </source>
</reference>
<dbReference type="SUPFAM" id="SSF48208">
    <property type="entry name" value="Six-hairpin glycosidases"/>
    <property type="match status" value="1"/>
</dbReference>
<dbReference type="InterPro" id="IPR008928">
    <property type="entry name" value="6-hairpin_glycosidase_sf"/>
</dbReference>
<evidence type="ECO:0008006" key="3">
    <source>
        <dbReference type="Google" id="ProtNLM"/>
    </source>
</evidence>
<accession>A0ABT9XFR4</accession>
<organism evidence="1 2">
    <name type="scientific">Alicyclobacillus cycloheptanicus</name>
    <dbReference type="NCBI Taxonomy" id="1457"/>
    <lineage>
        <taxon>Bacteria</taxon>
        <taxon>Bacillati</taxon>
        <taxon>Bacillota</taxon>
        <taxon>Bacilli</taxon>
        <taxon>Bacillales</taxon>
        <taxon>Alicyclobacillaceae</taxon>
        <taxon>Alicyclobacillus</taxon>
    </lineage>
</organism>
<sequence>MFPVQFDHLRRLTDDTGLLEHCHGKLPRRKEGYSTDDNARALWLCAAWIPYAKAAGDVQTSQLLQALADRYASFLLWVQDEDGWFHNNVGYNRVFEPEAPSDDCQGRSLWALAKAVLNVPDPEWTLPLQCAFYRGVQAASRLQFARGLAHTLSAVSAMWLGVAQGARVEPWFADWALRTLPGQARRLAAALYEQYEACARDDWHWFEPTMTYANGVLPWALWHAWEALQDERARCIASTSLQCLIAKMTAPEGHIRPIGNQGWATPASVSQWDQQPLEVMKLALACAKAIELGEEEDGLYRRTLERCVQWYHGENDLQVVMADRTDGSCCDGLMQTGANRNRGAESTLSYLLTETFRYVVTAEHQPQLVRVALE</sequence>
<protein>
    <recommendedName>
        <fullName evidence="3">Glycosyl transferase</fullName>
    </recommendedName>
</protein>
<proteinExistence type="predicted"/>
<evidence type="ECO:0000313" key="1">
    <source>
        <dbReference type="EMBL" id="MDQ0188914.1"/>
    </source>
</evidence>
<comment type="caution">
    <text evidence="1">The sequence shown here is derived from an EMBL/GenBank/DDBJ whole genome shotgun (WGS) entry which is preliminary data.</text>
</comment>
<gene>
    <name evidence="1" type="ORF">J2S03_000728</name>
</gene>
<name>A0ABT9XFR4_9BACL</name>
<dbReference type="RefSeq" id="WP_274456496.1">
    <property type="nucleotide sequence ID" value="NZ_CP067097.1"/>
</dbReference>
<evidence type="ECO:0000313" key="2">
    <source>
        <dbReference type="Proteomes" id="UP001232973"/>
    </source>
</evidence>
<keyword evidence="2" id="KW-1185">Reference proteome</keyword>
<dbReference type="Proteomes" id="UP001232973">
    <property type="component" value="Unassembled WGS sequence"/>
</dbReference>
<dbReference type="EMBL" id="JAUSTP010000003">
    <property type="protein sequence ID" value="MDQ0188914.1"/>
    <property type="molecule type" value="Genomic_DNA"/>
</dbReference>